<dbReference type="InterPro" id="IPR036097">
    <property type="entry name" value="HisK_dim/P_sf"/>
</dbReference>
<evidence type="ECO:0000256" key="4">
    <source>
        <dbReference type="ARBA" id="ARBA00022679"/>
    </source>
</evidence>
<dbReference type="SMART" id="SM00448">
    <property type="entry name" value="REC"/>
    <property type="match status" value="1"/>
</dbReference>
<dbReference type="InterPro" id="IPR003594">
    <property type="entry name" value="HATPase_dom"/>
</dbReference>
<feature type="domain" description="Response regulatory" evidence="11">
    <location>
        <begin position="1094"/>
        <end position="1211"/>
    </location>
</feature>
<evidence type="ECO:0000313" key="14">
    <source>
        <dbReference type="Proteomes" id="UP000604661"/>
    </source>
</evidence>
<dbReference type="Gene3D" id="3.40.50.2300">
    <property type="match status" value="1"/>
</dbReference>
<dbReference type="InterPro" id="IPR036061">
    <property type="entry name" value="CheW-like_dom_sf"/>
</dbReference>
<dbReference type="PROSITE" id="PS50110">
    <property type="entry name" value="RESPONSE_REGULATORY"/>
    <property type="match status" value="1"/>
</dbReference>
<comment type="caution">
    <text evidence="13">The sequence shown here is derived from an EMBL/GenBank/DDBJ whole genome shotgun (WGS) entry which is preliminary data.</text>
</comment>
<dbReference type="SUPFAM" id="SSF52172">
    <property type="entry name" value="CheY-like"/>
    <property type="match status" value="1"/>
</dbReference>
<name>A0ABR8EZD6_NOSLI</name>
<dbReference type="Proteomes" id="UP000604661">
    <property type="component" value="Unassembled WGS sequence"/>
</dbReference>
<evidence type="ECO:0000259" key="12">
    <source>
        <dbReference type="PROSITE" id="PS50894"/>
    </source>
</evidence>
<dbReference type="GO" id="GO:0016301">
    <property type="term" value="F:kinase activity"/>
    <property type="evidence" value="ECO:0007669"/>
    <property type="project" value="UniProtKB-KW"/>
</dbReference>
<dbReference type="Pfam" id="PF01584">
    <property type="entry name" value="CheW"/>
    <property type="match status" value="1"/>
</dbReference>
<evidence type="ECO:0000256" key="5">
    <source>
        <dbReference type="ARBA" id="ARBA00022777"/>
    </source>
</evidence>
<feature type="modified residue" description="4-aspartylphosphate" evidence="8">
    <location>
        <position position="1144"/>
    </location>
</feature>
<comment type="catalytic activity">
    <reaction evidence="1">
        <text>ATP + protein L-histidine = ADP + protein N-phospho-L-histidine.</text>
        <dbReference type="EC" id="2.7.13.3"/>
    </reaction>
</comment>
<dbReference type="SMART" id="SM01231">
    <property type="entry name" value="H-kinase_dim"/>
    <property type="match status" value="1"/>
</dbReference>
<keyword evidence="5 13" id="KW-0418">Kinase</keyword>
<dbReference type="SMART" id="SM00260">
    <property type="entry name" value="CheW"/>
    <property type="match status" value="1"/>
</dbReference>
<dbReference type="Gene3D" id="1.20.120.160">
    <property type="entry name" value="HPT domain"/>
    <property type="match status" value="1"/>
</dbReference>
<accession>A0ABR8EZD6</accession>
<dbReference type="InterPro" id="IPR001789">
    <property type="entry name" value="Sig_transdc_resp-reg_receiver"/>
</dbReference>
<feature type="compositionally biased region" description="Polar residues" evidence="9">
    <location>
        <begin position="1061"/>
        <end position="1083"/>
    </location>
</feature>
<dbReference type="RefSeq" id="WP_190971455.1">
    <property type="nucleotide sequence ID" value="NZ_JACJTE010000028.1"/>
</dbReference>
<dbReference type="PROSITE" id="PS50894">
    <property type="entry name" value="HPT"/>
    <property type="match status" value="1"/>
</dbReference>
<keyword evidence="3 8" id="KW-0597">Phosphoprotein</keyword>
<dbReference type="Gene3D" id="2.30.30.40">
    <property type="entry name" value="SH3 Domains"/>
    <property type="match status" value="1"/>
</dbReference>
<dbReference type="InterPro" id="IPR008207">
    <property type="entry name" value="Sig_transdc_His_kin_Hpt_dom"/>
</dbReference>
<feature type="domain" description="Histidine kinase" evidence="10">
    <location>
        <begin position="622"/>
        <end position="862"/>
    </location>
</feature>
<dbReference type="SUPFAM" id="SSF47384">
    <property type="entry name" value="Homodimeric domain of signal transducing histidine kinase"/>
    <property type="match status" value="1"/>
</dbReference>
<evidence type="ECO:0000259" key="11">
    <source>
        <dbReference type="PROSITE" id="PS50110"/>
    </source>
</evidence>
<organism evidence="13 14">
    <name type="scientific">Nostoc linckia FACHB-391</name>
    <dbReference type="NCBI Taxonomy" id="2692906"/>
    <lineage>
        <taxon>Bacteria</taxon>
        <taxon>Bacillati</taxon>
        <taxon>Cyanobacteriota</taxon>
        <taxon>Cyanophyceae</taxon>
        <taxon>Nostocales</taxon>
        <taxon>Nostocaceae</taxon>
        <taxon>Nostoc</taxon>
    </lineage>
</organism>
<dbReference type="PRINTS" id="PR00344">
    <property type="entry name" value="BCTRLSENSOR"/>
</dbReference>
<dbReference type="SUPFAM" id="SSF47226">
    <property type="entry name" value="Histidine-containing phosphotransfer domain, HPT domain"/>
    <property type="match status" value="1"/>
</dbReference>
<dbReference type="CDD" id="cd00088">
    <property type="entry name" value="HPT"/>
    <property type="match status" value="1"/>
</dbReference>
<evidence type="ECO:0000256" key="3">
    <source>
        <dbReference type="ARBA" id="ARBA00022553"/>
    </source>
</evidence>
<feature type="modified residue" description="Phosphohistidine" evidence="7">
    <location>
        <position position="50"/>
    </location>
</feature>
<dbReference type="PROSITE" id="PS50109">
    <property type="entry name" value="HIS_KIN"/>
    <property type="match status" value="1"/>
</dbReference>
<dbReference type="PANTHER" id="PTHR43395">
    <property type="entry name" value="SENSOR HISTIDINE KINASE CHEA"/>
    <property type="match status" value="1"/>
</dbReference>
<dbReference type="SUPFAM" id="SSF55874">
    <property type="entry name" value="ATPase domain of HSP90 chaperone/DNA topoisomerase II/histidine kinase"/>
    <property type="match status" value="1"/>
</dbReference>
<protein>
    <recommendedName>
        <fullName evidence="2">histidine kinase</fullName>
        <ecNumber evidence="2">2.7.13.3</ecNumber>
    </recommendedName>
</protein>
<evidence type="ECO:0000256" key="6">
    <source>
        <dbReference type="ARBA" id="ARBA00023012"/>
    </source>
</evidence>
<evidence type="ECO:0000256" key="7">
    <source>
        <dbReference type="PROSITE-ProRule" id="PRU00110"/>
    </source>
</evidence>
<sequence>MITDKEIREQGYIYFLAEAPELVQIIEQELFSLSEGYSTAKVHNLMRATHTLKGGAANVGLEVIKMIAHFLEDVFKALYNPNVVFDAELQTLLLQAYECLSIALNTELIGSTINDEELIHRATSVFAQLQEKLGDAFGAESHIPTSEELGFDIVQSVFEVGVEQRLNSIAEAVNNPPNNDDFIELLHSQAEVFLGLAESLNLPGLGEISQTILSALQANPTQVQQIAKIALADLQQAQQLVLAGNRTSGGETSPGLRKLTTVANNELSGELQNNLSAGTFTLNEEQFYQFITTSDNNKNESVNPTTAKFYLKVIRYIYGWFNHQMEIPEPELSLTLLVPTLERKSLLNYIETWLKSFLDFVQEKEDSQSLCIYRRGIILIILFAVVKFQYSIKPSDSYLSVIKILQNRIHTLAQEYKNYPPVTSKEKNWLDSPNLQTLLILKEISKSLSSQATDNLLEAIWGEEASQNLAAEVVTTQTDDSSEKLDSLTVGEQVVADISETAIEVMPDLATQINKEIEDKSQYVQTKTFRQPSFIRVDTERLQHLNYLAGELLIYQKRRSLQDEQVKEIIEQLIQQIARHQRTLNELRDLPLQIQNINSQQTQNFAVKFDSLEMDVYTEFQMTLHEAIEETLQLQETTESLDLLVTQAAQISDKQENLTLNIIDSLVEARMSPLGNILNRFPHMVNKLGNVHAKLVELKLTGTEVLVDKAIAEKLYDPLLHLIRNAFDHGIEAPQVRRELGKPEQGLIEICAYHQGSQTVIEVRDDGQGLNLDRIRRKAVEFYPIQTEEKIRSYGSNLADTELLDLIFSPGFSTANKVSEISGRGMGLDIVRTQMHALNGSISVQSLPNQGTIFILKIPFSMTTEKLMLVQAKGVVYALLLDSIEKILIPSDQQIKEIEGKKVLHWNTDNDETMVSIRQLSKLIDYNGSLFNSGTPYNTSNIHEPSIAKNPVLLLRRNQGIFALEVDQIIGEQELVIRPLGNAIAPPKYIYGCSSLANGNLILVIDASLLVKSSEIQQTTLDIMALPVTSASSSNKKALAISGDTLSSTPLLAASTSTTAIETQPSYSQEGDNKSPIETQPSYAQEPDNKSPKVVLVVDDAISLRQTLSLTLQKSGYQVIQAQNGIEALEKLHLHPEIQVVVSDLEMPRMNGFELLSNFRQYPNLAKIPVVILTSRSAEKHRQLAQELGAKAYLTKPYLEHEFLTTIKSLINSNTDDFNHLLIVAHH</sequence>
<dbReference type="PANTHER" id="PTHR43395:SF1">
    <property type="entry name" value="CHEMOTAXIS PROTEIN CHEA"/>
    <property type="match status" value="1"/>
</dbReference>
<dbReference type="InterPro" id="IPR036890">
    <property type="entry name" value="HATPase_C_sf"/>
</dbReference>
<evidence type="ECO:0000256" key="1">
    <source>
        <dbReference type="ARBA" id="ARBA00000085"/>
    </source>
</evidence>
<feature type="domain" description="HPt" evidence="12">
    <location>
        <begin position="4"/>
        <end position="107"/>
    </location>
</feature>
<dbReference type="Pfam" id="PF02518">
    <property type="entry name" value="HATPase_c"/>
    <property type="match status" value="1"/>
</dbReference>
<keyword evidence="6" id="KW-0902">Two-component regulatory system</keyword>
<dbReference type="Pfam" id="PF00072">
    <property type="entry name" value="Response_reg"/>
    <property type="match status" value="1"/>
</dbReference>
<keyword evidence="14" id="KW-1185">Reference proteome</keyword>
<dbReference type="Gene3D" id="3.30.565.10">
    <property type="entry name" value="Histidine kinase-like ATPase, C-terminal domain"/>
    <property type="match status" value="1"/>
</dbReference>
<feature type="region of interest" description="Disordered" evidence="9">
    <location>
        <begin position="1057"/>
        <end position="1090"/>
    </location>
</feature>
<dbReference type="Pfam" id="PF01627">
    <property type="entry name" value="Hpt"/>
    <property type="match status" value="1"/>
</dbReference>
<evidence type="ECO:0000256" key="9">
    <source>
        <dbReference type="SAM" id="MobiDB-lite"/>
    </source>
</evidence>
<proteinExistence type="predicted"/>
<dbReference type="SUPFAM" id="SSF50341">
    <property type="entry name" value="CheW-like"/>
    <property type="match status" value="1"/>
</dbReference>
<keyword evidence="4" id="KW-0808">Transferase</keyword>
<evidence type="ECO:0000259" key="10">
    <source>
        <dbReference type="PROSITE" id="PS50109"/>
    </source>
</evidence>
<reference evidence="13 14" key="1">
    <citation type="journal article" date="2020" name="ISME J.">
        <title>Comparative genomics reveals insights into cyanobacterial evolution and habitat adaptation.</title>
        <authorList>
            <person name="Chen M.Y."/>
            <person name="Teng W.K."/>
            <person name="Zhao L."/>
            <person name="Hu C.X."/>
            <person name="Zhou Y.K."/>
            <person name="Han B.P."/>
            <person name="Song L.R."/>
            <person name="Shu W.S."/>
        </authorList>
    </citation>
    <scope>NUCLEOTIDE SEQUENCE [LARGE SCALE GENOMIC DNA]</scope>
    <source>
        <strain evidence="13 14">FACHB-391</strain>
    </source>
</reference>
<dbReference type="InterPro" id="IPR004358">
    <property type="entry name" value="Sig_transdc_His_kin-like_C"/>
</dbReference>
<evidence type="ECO:0000256" key="8">
    <source>
        <dbReference type="PROSITE-ProRule" id="PRU00169"/>
    </source>
</evidence>
<evidence type="ECO:0000256" key="2">
    <source>
        <dbReference type="ARBA" id="ARBA00012438"/>
    </source>
</evidence>
<evidence type="ECO:0000313" key="13">
    <source>
        <dbReference type="EMBL" id="MBD2563300.1"/>
    </source>
</evidence>
<dbReference type="InterPro" id="IPR051315">
    <property type="entry name" value="Bact_Chemotaxis_CheA"/>
</dbReference>
<dbReference type="SMART" id="SM00073">
    <property type="entry name" value="HPT"/>
    <property type="match status" value="1"/>
</dbReference>
<dbReference type="EMBL" id="JACJTE010000028">
    <property type="protein sequence ID" value="MBD2563300.1"/>
    <property type="molecule type" value="Genomic_DNA"/>
</dbReference>
<gene>
    <name evidence="13" type="ORF">H6G95_22335</name>
</gene>
<dbReference type="InterPro" id="IPR005467">
    <property type="entry name" value="His_kinase_dom"/>
</dbReference>
<dbReference type="InterPro" id="IPR002545">
    <property type="entry name" value="CheW-lke_dom"/>
</dbReference>
<dbReference type="InterPro" id="IPR011006">
    <property type="entry name" value="CheY-like_superfamily"/>
</dbReference>
<dbReference type="EC" id="2.7.13.3" evidence="2"/>
<dbReference type="InterPro" id="IPR036641">
    <property type="entry name" value="HPT_dom_sf"/>
</dbReference>
<dbReference type="SMART" id="SM00387">
    <property type="entry name" value="HATPase_c"/>
    <property type="match status" value="1"/>
</dbReference>
<dbReference type="InterPro" id="IPR004105">
    <property type="entry name" value="CheA-like_dim"/>
</dbReference>